<dbReference type="RefSeq" id="WP_100264551.1">
    <property type="nucleotide sequence ID" value="NZ_CP018800.1"/>
</dbReference>
<dbReference type="InterPro" id="IPR024434">
    <property type="entry name" value="TSCPD_dom"/>
</dbReference>
<dbReference type="EC" id="1.17.4.1" evidence="2"/>
<feature type="domain" description="TSCPD" evidence="6">
    <location>
        <begin position="39"/>
        <end position="150"/>
    </location>
</feature>
<dbReference type="Pfam" id="PF12637">
    <property type="entry name" value="TSCPD"/>
    <property type="match status" value="1"/>
</dbReference>
<dbReference type="AlphaFoldDB" id="A0A2K8L465"/>
<evidence type="ECO:0000313" key="8">
    <source>
        <dbReference type="Proteomes" id="UP000231637"/>
    </source>
</evidence>
<comment type="similarity">
    <text evidence="1">Belongs to the ribonucleoside diphosphate reductase class-2 family.</text>
</comment>
<evidence type="ECO:0000256" key="1">
    <source>
        <dbReference type="ARBA" id="ARBA00007405"/>
    </source>
</evidence>
<evidence type="ECO:0000256" key="4">
    <source>
        <dbReference type="ARBA" id="ARBA00022741"/>
    </source>
</evidence>
<dbReference type="EMBL" id="CP018800">
    <property type="protein sequence ID" value="ATX81029.1"/>
    <property type="molecule type" value="Genomic_DNA"/>
</dbReference>
<evidence type="ECO:0000259" key="6">
    <source>
        <dbReference type="Pfam" id="PF12637"/>
    </source>
</evidence>
<dbReference type="GO" id="GO:0071897">
    <property type="term" value="P:DNA biosynthetic process"/>
    <property type="evidence" value="ECO:0007669"/>
    <property type="project" value="UniProtKB-KW"/>
</dbReference>
<sequence>MAIKIEKKITGYEVKKPESEAKKEEATVHHIAPLLERDDILEGNTYKIKTPNSEHAMYITINDVWVTEPDGSRHRRPFEVFINSKNMEHFMWIVALTRITSAIFRKGGDVTFLVEELKAVFDPRGGYYKRGGKYMPSIVAEIGEVIQQHLISIGMMEGQLNNAELQAKRQEAEEKLGTDAVAKGQQCDKCGAMAVVRLDNCNCCLECGDSKCG</sequence>
<dbReference type="GO" id="GO:0000166">
    <property type="term" value="F:nucleotide binding"/>
    <property type="evidence" value="ECO:0007669"/>
    <property type="project" value="UniProtKB-KW"/>
</dbReference>
<protein>
    <recommendedName>
        <fullName evidence="2">ribonucleoside-diphosphate reductase</fullName>
        <ecNumber evidence="2">1.17.4.1</ecNumber>
    </recommendedName>
</protein>
<comment type="catalytic activity">
    <reaction evidence="5">
        <text>a 2'-deoxyribonucleoside 5'-diphosphate + [thioredoxin]-disulfide + H2O = a ribonucleoside 5'-diphosphate + [thioredoxin]-dithiol</text>
        <dbReference type="Rhea" id="RHEA:23252"/>
        <dbReference type="Rhea" id="RHEA-COMP:10698"/>
        <dbReference type="Rhea" id="RHEA-COMP:10700"/>
        <dbReference type="ChEBI" id="CHEBI:15377"/>
        <dbReference type="ChEBI" id="CHEBI:29950"/>
        <dbReference type="ChEBI" id="CHEBI:50058"/>
        <dbReference type="ChEBI" id="CHEBI:57930"/>
        <dbReference type="ChEBI" id="CHEBI:73316"/>
        <dbReference type="EC" id="1.17.4.1"/>
    </reaction>
</comment>
<keyword evidence="8" id="KW-1185">Reference proteome</keyword>
<proteinExistence type="inferred from homology"/>
<reference evidence="7 8" key="1">
    <citation type="submission" date="2016-12" db="EMBL/GenBank/DDBJ databases">
        <title>Isolation and genomic insights into novel planktonic Zetaproteobacteria from stratified waters of the Chesapeake Bay.</title>
        <authorList>
            <person name="McAllister S.M."/>
            <person name="Kato S."/>
            <person name="Chan C.S."/>
            <person name="Chiu B.K."/>
            <person name="Field E.K."/>
        </authorList>
    </citation>
    <scope>NUCLEOTIDE SEQUENCE [LARGE SCALE GENOMIC DNA]</scope>
    <source>
        <strain evidence="7 8">CP-8</strain>
    </source>
</reference>
<evidence type="ECO:0000256" key="5">
    <source>
        <dbReference type="ARBA" id="ARBA00047754"/>
    </source>
</evidence>
<evidence type="ECO:0000313" key="7">
    <source>
        <dbReference type="EMBL" id="ATX81029.1"/>
    </source>
</evidence>
<evidence type="ECO:0000256" key="2">
    <source>
        <dbReference type="ARBA" id="ARBA00012274"/>
    </source>
</evidence>
<gene>
    <name evidence="7" type="ORF">Ga0123462_0151</name>
</gene>
<organism evidence="7 8">
    <name type="scientific">Mariprofundus ferrinatatus</name>
    <dbReference type="NCBI Taxonomy" id="1921087"/>
    <lineage>
        <taxon>Bacteria</taxon>
        <taxon>Pseudomonadati</taxon>
        <taxon>Pseudomonadota</taxon>
        <taxon>Candidatius Mariprofundia</taxon>
        <taxon>Mariprofundales</taxon>
        <taxon>Mariprofundaceae</taxon>
        <taxon>Mariprofundus</taxon>
    </lineage>
</organism>
<evidence type="ECO:0000256" key="3">
    <source>
        <dbReference type="ARBA" id="ARBA00022634"/>
    </source>
</evidence>
<dbReference type="KEGG" id="mfn:Ga0123462_0151"/>
<name>A0A2K8L465_9PROT</name>
<dbReference type="GO" id="GO:0004748">
    <property type="term" value="F:ribonucleoside-diphosphate reductase activity, thioredoxin disulfide as acceptor"/>
    <property type="evidence" value="ECO:0007669"/>
    <property type="project" value="UniProtKB-EC"/>
</dbReference>
<keyword evidence="4" id="KW-0547">Nucleotide-binding</keyword>
<keyword evidence="3" id="KW-0237">DNA synthesis</keyword>
<dbReference type="Proteomes" id="UP000231637">
    <property type="component" value="Chromosome"/>
</dbReference>
<accession>A0A2K8L465</accession>
<dbReference type="OrthoDB" id="8478578at2"/>